<dbReference type="Pfam" id="PF08240">
    <property type="entry name" value="ADH_N"/>
    <property type="match status" value="1"/>
</dbReference>
<dbReference type="SMART" id="SM00829">
    <property type="entry name" value="PKS_ER"/>
    <property type="match status" value="1"/>
</dbReference>
<dbReference type="InterPro" id="IPR036291">
    <property type="entry name" value="NAD(P)-bd_dom_sf"/>
</dbReference>
<dbReference type="PROSITE" id="PS00028">
    <property type="entry name" value="ZINC_FINGER_C2H2_1"/>
    <property type="match status" value="1"/>
</dbReference>
<dbReference type="AlphaFoldDB" id="A0AAD5DF87"/>
<dbReference type="InterPro" id="IPR029404">
    <property type="entry name" value="CDIN1"/>
</dbReference>
<dbReference type="GO" id="GO:0070402">
    <property type="term" value="F:NADPH binding"/>
    <property type="evidence" value="ECO:0007669"/>
    <property type="project" value="TreeGrafter"/>
</dbReference>
<dbReference type="InterPro" id="IPR011032">
    <property type="entry name" value="GroES-like_sf"/>
</dbReference>
<accession>A0AAD5DF87</accession>
<dbReference type="InterPro" id="IPR013154">
    <property type="entry name" value="ADH-like_N"/>
</dbReference>
<dbReference type="SUPFAM" id="SSF51735">
    <property type="entry name" value="NAD(P)-binding Rossmann-fold domains"/>
    <property type="match status" value="1"/>
</dbReference>
<evidence type="ECO:0000313" key="5">
    <source>
        <dbReference type="EMBL" id="KAI7836957.1"/>
    </source>
</evidence>
<dbReference type="CDD" id="cd05282">
    <property type="entry name" value="ETR_like"/>
    <property type="match status" value="1"/>
</dbReference>
<feature type="domain" description="C2H2-type" evidence="4">
    <location>
        <begin position="260"/>
        <end position="280"/>
    </location>
</feature>
<dbReference type="EMBL" id="JADXDR010000169">
    <property type="protein sequence ID" value="KAI7836957.1"/>
    <property type="molecule type" value="Genomic_DNA"/>
</dbReference>
<dbReference type="InterPro" id="IPR020843">
    <property type="entry name" value="ER"/>
</dbReference>
<dbReference type="Gene3D" id="3.40.50.720">
    <property type="entry name" value="NAD(P)-binding Rossmann-like Domain"/>
    <property type="match status" value="1"/>
</dbReference>
<keyword evidence="1" id="KW-0521">NADP</keyword>
<sequence>MERSTHAAILQKLALPLSAWPHFHAIAQLFGVSFDTVFSIYSLEVQARVLRTNHVVKAAMAQHAQAWLAGKCCGRAGWLDDVARSVFLVCASAAAAAAAVGRLPQRSSPFSCTLLSGVDAVQLAFQLDFPPCVLMRRLLEHLQLGLAKERITRALRQPEMLPQLVSPDALRQLAAAVLAAQAAAAASSRADGCAGGGSAGCAAPCAAGAAAGGAAQRAAAAAAAAGAAAAAEAAACRAAELSAELWQQLLARLQADVEACVVCDRVYSPASDAMRHSAGHEYEEKLNAALQAAGVAFWTEDQLRSKGYHKTPDARLQVPIAVQGRIVNWIDSKATFGDDKLHRQQTADQYERYVNRFGPGLVIYWHGYLADLNRDDNVLLMDRFPTADEIVQLPCLPLTPAPLPPGLAAAATAAAAGAAGAAAGETAAADGAAADQAAAAAQHTPVRQPHTAAAPDSKHVEAATPAVTVAQQPIPEPGQGEVLVRMKLRPVNPADLFSVQGVYPGFKPENMPAVPGLEASGSAVPFESCGMGVVEKNGPGASKFKEGQRVTAAPFPSVIKGQGTWQQYLRVPESALLPVPDNVSDEAAAQFFINPVTAVGFFRVLDVPKGEWLLSNAASSTLGRMVIQLGKKWGVKTIGLVRSSHHVEDLKQLGADEVIVTSEEDLVQRVKEITVGKGAYGALECVGGDITGKVVEATRDDGTVLIYGAMAAFDFKCPIPPLLFRGIKLHGFWLAPWLGSLGDGERQKVLDEIMTLLGDGSISPYTGTHYPLEKAGDAIQETAKPQRGGKCFIEG</sequence>
<protein>
    <recommendedName>
        <fullName evidence="4">C2H2-type domain-containing protein</fullName>
    </recommendedName>
</protein>
<keyword evidence="6" id="KW-1185">Reference proteome</keyword>
<dbReference type="InterPro" id="IPR013087">
    <property type="entry name" value="Znf_C2H2_type"/>
</dbReference>
<evidence type="ECO:0000259" key="4">
    <source>
        <dbReference type="PROSITE" id="PS00028"/>
    </source>
</evidence>
<dbReference type="SUPFAM" id="SSF50129">
    <property type="entry name" value="GroES-like"/>
    <property type="match status" value="1"/>
</dbReference>
<proteinExistence type="predicted"/>
<organism evidence="5 6">
    <name type="scientific">Chlorella ohadii</name>
    <dbReference type="NCBI Taxonomy" id="2649997"/>
    <lineage>
        <taxon>Eukaryota</taxon>
        <taxon>Viridiplantae</taxon>
        <taxon>Chlorophyta</taxon>
        <taxon>core chlorophytes</taxon>
        <taxon>Trebouxiophyceae</taxon>
        <taxon>Chlorellales</taxon>
        <taxon>Chlorellaceae</taxon>
        <taxon>Chlorella clade</taxon>
        <taxon>Chlorella</taxon>
    </lineage>
</organism>
<dbReference type="Pfam" id="PF00107">
    <property type="entry name" value="ADH_zinc_N"/>
    <property type="match status" value="1"/>
</dbReference>
<dbReference type="InterPro" id="IPR013149">
    <property type="entry name" value="ADH-like_C"/>
</dbReference>
<evidence type="ECO:0000256" key="3">
    <source>
        <dbReference type="SAM" id="MobiDB-lite"/>
    </source>
</evidence>
<evidence type="ECO:0000256" key="2">
    <source>
        <dbReference type="ARBA" id="ARBA00023002"/>
    </source>
</evidence>
<evidence type="ECO:0000256" key="1">
    <source>
        <dbReference type="ARBA" id="ARBA00022857"/>
    </source>
</evidence>
<dbReference type="PANTHER" id="PTHR48106:SF2">
    <property type="entry name" value="ZN2+-BINDING DEHYDROGENASE"/>
    <property type="match status" value="1"/>
</dbReference>
<gene>
    <name evidence="5" type="ORF">COHA_009206</name>
</gene>
<dbReference type="PANTHER" id="PTHR48106">
    <property type="entry name" value="QUINONE OXIDOREDUCTASE PIG3-RELATED"/>
    <property type="match status" value="1"/>
</dbReference>
<feature type="region of interest" description="Disordered" evidence="3">
    <location>
        <begin position="434"/>
        <end position="460"/>
    </location>
</feature>
<dbReference type="Pfam" id="PF14811">
    <property type="entry name" value="TPD"/>
    <property type="match status" value="1"/>
</dbReference>
<name>A0AAD5DF87_9CHLO</name>
<evidence type="ECO:0000313" key="6">
    <source>
        <dbReference type="Proteomes" id="UP001205105"/>
    </source>
</evidence>
<keyword evidence="2" id="KW-0560">Oxidoreductase</keyword>
<dbReference type="GO" id="GO:0016651">
    <property type="term" value="F:oxidoreductase activity, acting on NAD(P)H"/>
    <property type="evidence" value="ECO:0007669"/>
    <property type="project" value="TreeGrafter"/>
</dbReference>
<reference evidence="5" key="1">
    <citation type="submission" date="2020-11" db="EMBL/GenBank/DDBJ databases">
        <title>Chlorella ohadii genome sequencing and assembly.</title>
        <authorList>
            <person name="Murik O."/>
            <person name="Treves H."/>
            <person name="Kedem I."/>
            <person name="Shotland Y."/>
            <person name="Kaplan A."/>
        </authorList>
    </citation>
    <scope>NUCLEOTIDE SEQUENCE</scope>
    <source>
        <strain evidence="5">1</strain>
    </source>
</reference>
<dbReference type="Proteomes" id="UP001205105">
    <property type="component" value="Unassembled WGS sequence"/>
</dbReference>
<comment type="caution">
    <text evidence="5">The sequence shown here is derived from an EMBL/GenBank/DDBJ whole genome shotgun (WGS) entry which is preliminary data.</text>
</comment>
<dbReference type="Gene3D" id="3.90.180.10">
    <property type="entry name" value="Medium-chain alcohol dehydrogenases, catalytic domain"/>
    <property type="match status" value="1"/>
</dbReference>